<evidence type="ECO:0000313" key="2">
    <source>
        <dbReference type="EMBL" id="QBK88605.1"/>
    </source>
</evidence>
<keyword evidence="1" id="KW-0472">Membrane</keyword>
<evidence type="ECO:0000256" key="1">
    <source>
        <dbReference type="SAM" id="Phobius"/>
    </source>
</evidence>
<keyword evidence="1" id="KW-0812">Transmembrane</keyword>
<protein>
    <submittedName>
        <fullName evidence="2">Uncharacterized protein</fullName>
    </submittedName>
</protein>
<organism evidence="2">
    <name type="scientific">Mimivirus LCMiAC01</name>
    <dbReference type="NCBI Taxonomy" id="2506608"/>
    <lineage>
        <taxon>Viruses</taxon>
        <taxon>Varidnaviria</taxon>
        <taxon>Bamfordvirae</taxon>
        <taxon>Nucleocytoviricota</taxon>
        <taxon>Megaviricetes</taxon>
        <taxon>Imitervirales</taxon>
        <taxon>Mimiviridae</taxon>
        <taxon>Klosneuvirinae</taxon>
    </lineage>
</organism>
<sequence length="278" mass="32388">MAFYSGSKPNLISKKLKNKVYKIIQNKPENKNTISEKIFSYISDIYNSYIKEHKILFFAIVIVAMFLIYRYCNRSGSSRETYISEPGYNSDLKSLSKLIKKQTDHLRYNTQPSFNRLTSVGDQIVDVNYPPDPIPMNIAGRLLPMKNPLQHPHKFPIMNTAKHTDTAYRYPSRSHYNGTYNTYQNAQDTDIQNPLGFSNNFNTTTGEFIKYMTDKNKQNIMNYQIGIDKENDDLKRGLRRDSINLNDHSVYQPYNTQTEPMRINLNLSKISMCRPYAL</sequence>
<gene>
    <name evidence="2" type="ORF">LCMiAC01_02820</name>
</gene>
<dbReference type="EMBL" id="MK500393">
    <property type="protein sequence ID" value="QBK88605.1"/>
    <property type="molecule type" value="Genomic_DNA"/>
</dbReference>
<name>A0A481Z0K1_9VIRU</name>
<accession>A0A481Z0K1</accession>
<keyword evidence="1" id="KW-1133">Transmembrane helix</keyword>
<reference evidence="2" key="1">
    <citation type="journal article" date="2019" name="MBio">
        <title>Virus Genomes from Deep Sea Sediments Expand the Ocean Megavirome and Support Independent Origins of Viral Gigantism.</title>
        <authorList>
            <person name="Backstrom D."/>
            <person name="Yutin N."/>
            <person name="Jorgensen S.L."/>
            <person name="Dharamshi J."/>
            <person name="Homa F."/>
            <person name="Zaremba-Niedwiedzka K."/>
            <person name="Spang A."/>
            <person name="Wolf Y.I."/>
            <person name="Koonin E.V."/>
            <person name="Ettema T.J."/>
        </authorList>
    </citation>
    <scope>NUCLEOTIDE SEQUENCE</scope>
</reference>
<proteinExistence type="predicted"/>
<feature type="transmembrane region" description="Helical" evidence="1">
    <location>
        <begin position="55"/>
        <end position="72"/>
    </location>
</feature>